<dbReference type="InterPro" id="IPR010162">
    <property type="entry name" value="PepT-like"/>
</dbReference>
<keyword evidence="3 9" id="KW-0479">Metal-binding</keyword>
<dbReference type="PROSITE" id="PS00759">
    <property type="entry name" value="ARGE_DAPE_CPG2_2"/>
    <property type="match status" value="1"/>
</dbReference>
<feature type="domain" description="Peptidase M20 dimerisation" evidence="10">
    <location>
        <begin position="181"/>
        <end position="272"/>
    </location>
</feature>
<evidence type="ECO:0000256" key="1">
    <source>
        <dbReference type="ARBA" id="ARBA00001947"/>
    </source>
</evidence>
<dbReference type="GO" id="GO:0006508">
    <property type="term" value="P:proteolysis"/>
    <property type="evidence" value="ECO:0007669"/>
    <property type="project" value="UniProtKB-KW"/>
</dbReference>
<evidence type="ECO:0000256" key="7">
    <source>
        <dbReference type="PIRNR" id="PIRNR001123"/>
    </source>
</evidence>
<dbReference type="GO" id="GO:0008237">
    <property type="term" value="F:metallopeptidase activity"/>
    <property type="evidence" value="ECO:0007669"/>
    <property type="project" value="UniProtKB-KW"/>
</dbReference>
<evidence type="ECO:0000256" key="2">
    <source>
        <dbReference type="ARBA" id="ARBA00022670"/>
    </source>
</evidence>
<dbReference type="PANTHER" id="PTHR42994:SF2">
    <property type="entry name" value="PEPTIDASE"/>
    <property type="match status" value="1"/>
</dbReference>
<dbReference type="InterPro" id="IPR002933">
    <property type="entry name" value="Peptidase_M20"/>
</dbReference>
<feature type="active site" description="Proton acceptor" evidence="8">
    <location>
        <position position="139"/>
    </location>
</feature>
<dbReference type="SUPFAM" id="SSF53187">
    <property type="entry name" value="Zn-dependent exopeptidases"/>
    <property type="match status" value="1"/>
</dbReference>
<dbReference type="NCBIfam" id="TIGR01883">
    <property type="entry name" value="PepT-like"/>
    <property type="match status" value="1"/>
</dbReference>
<dbReference type="InterPro" id="IPR036264">
    <property type="entry name" value="Bact_exopeptidase_dim_dom"/>
</dbReference>
<dbReference type="Proteomes" id="UP000095255">
    <property type="component" value="Unassembled WGS sequence"/>
</dbReference>
<dbReference type="PANTHER" id="PTHR42994">
    <property type="entry name" value="PEPTIDASE T"/>
    <property type="match status" value="1"/>
</dbReference>
<dbReference type="Gene3D" id="3.30.70.360">
    <property type="match status" value="1"/>
</dbReference>
<keyword evidence="6" id="KW-0482">Metalloprotease</keyword>
<evidence type="ECO:0000259" key="10">
    <source>
        <dbReference type="Pfam" id="PF07687"/>
    </source>
</evidence>
<protein>
    <recommendedName>
        <fullName evidence="10">Peptidase M20 dimerisation domain-containing protein</fullName>
    </recommendedName>
</protein>
<dbReference type="STRING" id="1390249.BHU72_02515"/>
<keyword evidence="5" id="KW-0862">Zinc</keyword>
<dbReference type="GO" id="GO:0004177">
    <property type="term" value="F:aminopeptidase activity"/>
    <property type="evidence" value="ECO:0007669"/>
    <property type="project" value="UniProtKB-UniRule"/>
</dbReference>
<accession>A0A1E5L6A2</accession>
<keyword evidence="2" id="KW-0645">Protease</keyword>
<comment type="cofactor">
    <cofactor evidence="1">
        <name>Zn(2+)</name>
        <dbReference type="ChEBI" id="CHEBI:29105"/>
    </cofactor>
</comment>
<dbReference type="GO" id="GO:0046872">
    <property type="term" value="F:metal ion binding"/>
    <property type="evidence" value="ECO:0007669"/>
    <property type="project" value="UniProtKB-UniRule"/>
</dbReference>
<dbReference type="PIRSF" id="PIRSF001123">
    <property type="entry name" value="PepA_GA"/>
    <property type="match status" value="1"/>
</dbReference>
<evidence type="ECO:0000256" key="3">
    <source>
        <dbReference type="ARBA" id="ARBA00022723"/>
    </source>
</evidence>
<dbReference type="Pfam" id="PF07687">
    <property type="entry name" value="M20_dimer"/>
    <property type="match status" value="1"/>
</dbReference>
<feature type="binding site" evidence="9">
    <location>
        <position position="106"/>
    </location>
    <ligand>
        <name>Zn(2+)</name>
        <dbReference type="ChEBI" id="CHEBI:29105"/>
        <label>2</label>
    </ligand>
</feature>
<dbReference type="InterPro" id="IPR001261">
    <property type="entry name" value="ArgE/DapE_CS"/>
</dbReference>
<dbReference type="Pfam" id="PF01546">
    <property type="entry name" value="Peptidase_M20"/>
    <property type="match status" value="1"/>
</dbReference>
<proteinExistence type="inferred from homology"/>
<comment type="caution">
    <text evidence="11">The sequence shown here is derived from an EMBL/GenBank/DDBJ whole genome shotgun (WGS) entry which is preliminary data.</text>
</comment>
<dbReference type="InterPro" id="IPR008007">
    <property type="entry name" value="Peptidase_M42"/>
</dbReference>
<gene>
    <name evidence="11" type="ORF">BHU72_02515</name>
</gene>
<reference evidence="11 12" key="1">
    <citation type="submission" date="2016-09" db="EMBL/GenBank/DDBJ databases">
        <title>Desulfuribacillus arsenicus sp. nov., an obligately anaerobic, dissimilatory arsenic- and antimonate-reducing bacterium isolated from anoxic sediments.</title>
        <authorList>
            <person name="Abin C.A."/>
            <person name="Hollibaugh J.T."/>
        </authorList>
    </citation>
    <scope>NUCLEOTIDE SEQUENCE [LARGE SCALE GENOMIC DNA]</scope>
    <source>
        <strain evidence="11 12">MLFW-2</strain>
    </source>
</reference>
<evidence type="ECO:0000256" key="5">
    <source>
        <dbReference type="ARBA" id="ARBA00022833"/>
    </source>
</evidence>
<organism evidence="11 12">
    <name type="scientific">Desulfuribacillus stibiiarsenatis</name>
    <dbReference type="NCBI Taxonomy" id="1390249"/>
    <lineage>
        <taxon>Bacteria</taxon>
        <taxon>Bacillati</taxon>
        <taxon>Bacillota</taxon>
        <taxon>Desulfuribacillia</taxon>
        <taxon>Desulfuribacillales</taxon>
        <taxon>Desulfuribacillaceae</taxon>
        <taxon>Desulfuribacillus</taxon>
    </lineage>
</organism>
<dbReference type="RefSeq" id="WP_069701771.1">
    <property type="nucleotide sequence ID" value="NZ_MJAT01000012.1"/>
</dbReference>
<feature type="binding site" evidence="9">
    <location>
        <position position="163"/>
    </location>
    <ligand>
        <name>Zn(2+)</name>
        <dbReference type="ChEBI" id="CHEBI:29105"/>
        <label>1</label>
    </ligand>
</feature>
<evidence type="ECO:0000256" key="9">
    <source>
        <dbReference type="PIRSR" id="PIRSR001123-2"/>
    </source>
</evidence>
<evidence type="ECO:0000256" key="4">
    <source>
        <dbReference type="ARBA" id="ARBA00022801"/>
    </source>
</evidence>
<dbReference type="SUPFAM" id="SSF55031">
    <property type="entry name" value="Bacterial exopeptidase dimerisation domain"/>
    <property type="match status" value="1"/>
</dbReference>
<comment type="similarity">
    <text evidence="7">Belongs to the peptidase M42 family.</text>
</comment>
<evidence type="ECO:0000313" key="11">
    <source>
        <dbReference type="EMBL" id="OEH85687.1"/>
    </source>
</evidence>
<dbReference type="Gene3D" id="3.40.630.10">
    <property type="entry name" value="Zn peptidases"/>
    <property type="match status" value="1"/>
</dbReference>
<dbReference type="EMBL" id="MJAT01000012">
    <property type="protein sequence ID" value="OEH85687.1"/>
    <property type="molecule type" value="Genomic_DNA"/>
</dbReference>
<keyword evidence="12" id="KW-1185">Reference proteome</keyword>
<evidence type="ECO:0000256" key="8">
    <source>
        <dbReference type="PIRSR" id="PIRSR001123-1"/>
    </source>
</evidence>
<evidence type="ECO:0000313" key="12">
    <source>
        <dbReference type="Proteomes" id="UP000095255"/>
    </source>
</evidence>
<evidence type="ECO:0000256" key="6">
    <source>
        <dbReference type="ARBA" id="ARBA00023049"/>
    </source>
</evidence>
<name>A0A1E5L6A2_9FIRM</name>
<feature type="binding site" evidence="9">
    <location>
        <position position="140"/>
    </location>
    <ligand>
        <name>Zn(2+)</name>
        <dbReference type="ChEBI" id="CHEBI:29105"/>
        <label>2</label>
    </ligand>
</feature>
<comment type="cofactor">
    <cofactor evidence="9">
        <name>a divalent metal cation</name>
        <dbReference type="ChEBI" id="CHEBI:60240"/>
    </cofactor>
    <text evidence="9">Binds 2 divalent metal cations per subunit.</text>
</comment>
<dbReference type="InterPro" id="IPR011650">
    <property type="entry name" value="Peptidase_M20_dimer"/>
</dbReference>
<sequence length="374" mass="40454">MINEKRLLEQFLALVKIDSETRNERLIVNELLEIIQNMGYNAVEDDSATKAQVGAGNIIVTIPGTKKAKSIMFTAHVDTVVPGKNIQPVVKDGYVYSCGKTILGSDDKAGVAAILEMAHVIREQQMEHGNILIILTVGEECGLLGSKNINRDLLKADMGVALDSNGNVGRIVIQGPVQKTLQATITGKAAHAGVNPEDGISAIEIAAEAIYHMPLGRIDKESTANIGIIEGGKATNIVCESITLKGEARSLNREKLARQISAMEAELHKATEKRGATIALDIIEEYPEFSFTEQDEEIKIVKKAMENIGVIPELVGSGGGSDANIFNGYGIRTLNLGIGMENIHSVNERIEIEQIYQASRLLVEIVKVVADHDR</sequence>
<dbReference type="AlphaFoldDB" id="A0A1E5L6A2"/>
<dbReference type="OrthoDB" id="9776600at2"/>
<keyword evidence="4" id="KW-0378">Hydrolase</keyword>
<dbReference type="PROSITE" id="PS00758">
    <property type="entry name" value="ARGE_DAPE_CPG2_1"/>
    <property type="match status" value="1"/>
</dbReference>
<feature type="binding site" evidence="9">
    <location>
        <position position="106"/>
    </location>
    <ligand>
        <name>Zn(2+)</name>
        <dbReference type="ChEBI" id="CHEBI:29105"/>
        <label>1</label>
    </ligand>
</feature>